<accession>A0ABS5S736</accession>
<keyword evidence="2" id="KW-1133">Transmembrane helix</keyword>
<comment type="caution">
    <text evidence="3">The sequence shown here is derived from an EMBL/GenBank/DDBJ whole genome shotgun (WGS) entry which is preliminary data.</text>
</comment>
<name>A0ABS5S736_9FLAO</name>
<evidence type="ECO:0000256" key="2">
    <source>
        <dbReference type="SAM" id="Phobius"/>
    </source>
</evidence>
<protein>
    <submittedName>
        <fullName evidence="3">Uncharacterized protein</fullName>
    </submittedName>
</protein>
<dbReference type="RefSeq" id="WP_214113104.1">
    <property type="nucleotide sequence ID" value="NZ_JAHCTB010000003.1"/>
</dbReference>
<keyword evidence="1" id="KW-0175">Coiled coil</keyword>
<feature type="coiled-coil region" evidence="1">
    <location>
        <begin position="118"/>
        <end position="152"/>
    </location>
</feature>
<evidence type="ECO:0000313" key="4">
    <source>
        <dbReference type="Proteomes" id="UP001297092"/>
    </source>
</evidence>
<gene>
    <name evidence="3" type="ORF">KIV10_08580</name>
</gene>
<evidence type="ECO:0000256" key="1">
    <source>
        <dbReference type="SAM" id="Coils"/>
    </source>
</evidence>
<proteinExistence type="predicted"/>
<sequence length="318" mass="37735">MEVINSFFSNIKDKLTNPFFGTLIIVLLIDYWELWYALFNFDEGFTLNDKIIFIENYVLNNITFWSFVWNIAQAIIFMFAGYLIVVGTRSIVLWIEFYLMPLITGKIINKNVVRKKEYDDVVKEREEYFDQYEEQRQNVRNFSKTIDEQTEQIKLKDQQLLEQSDKLSHTIGELDLNKERWGQSQKLNEDKDRNIEVLTNKLSQLESQYAFELRRSKKYRNLFFGSENTSYYNSTVKFPPEIINKVKELKNYGKWNGFLGLGNFLEYGGSIGGELITDMVERGIIFKRGEHEEFTPLGLIIWKYRKIFENSNSDFGPE</sequence>
<dbReference type="EMBL" id="JAHCTB010000003">
    <property type="protein sequence ID" value="MBT0608234.1"/>
    <property type="molecule type" value="Genomic_DNA"/>
</dbReference>
<evidence type="ECO:0000313" key="3">
    <source>
        <dbReference type="EMBL" id="MBT0608234.1"/>
    </source>
</evidence>
<feature type="transmembrane region" description="Helical" evidence="2">
    <location>
        <begin position="20"/>
        <end position="41"/>
    </location>
</feature>
<keyword evidence="4" id="KW-1185">Reference proteome</keyword>
<keyword evidence="2" id="KW-0472">Membrane</keyword>
<reference evidence="3 4" key="1">
    <citation type="submission" date="2021-05" db="EMBL/GenBank/DDBJ databases">
        <title>Aequorivita echinoideorum JCM 30378 genome.</title>
        <authorList>
            <person name="Zhang H."/>
            <person name="Li C."/>
        </authorList>
    </citation>
    <scope>NUCLEOTIDE SEQUENCE [LARGE SCALE GENOMIC DNA]</scope>
    <source>
        <strain evidence="3 4">JCM30378</strain>
    </source>
</reference>
<feature type="coiled-coil region" evidence="1">
    <location>
        <begin position="188"/>
        <end position="215"/>
    </location>
</feature>
<dbReference type="Proteomes" id="UP001297092">
    <property type="component" value="Unassembled WGS sequence"/>
</dbReference>
<keyword evidence="2" id="KW-0812">Transmembrane</keyword>
<organism evidence="3 4">
    <name type="scientific">Aequorivita echinoideorum</name>
    <dbReference type="NCBI Taxonomy" id="1549647"/>
    <lineage>
        <taxon>Bacteria</taxon>
        <taxon>Pseudomonadati</taxon>
        <taxon>Bacteroidota</taxon>
        <taxon>Flavobacteriia</taxon>
        <taxon>Flavobacteriales</taxon>
        <taxon>Flavobacteriaceae</taxon>
        <taxon>Aequorivita</taxon>
    </lineage>
</organism>